<keyword evidence="3" id="KW-1185">Reference proteome</keyword>
<sequence>MARGVAQKNCTNFFPQKMHKVNTRVHKGRSPLVREAIVVARQSLMEVSSHKRSPCMVPQATAAGVAQGSKVLIVSFLFMTNGCFIYTNLY</sequence>
<dbReference type="RefSeq" id="WP_038078166.1">
    <property type="nucleotide sequence ID" value="NZ_JHEG04000001.1"/>
</dbReference>
<comment type="caution">
    <text evidence="2">The sequence shown here is derived from an EMBL/GenBank/DDBJ whole genome shotgun (WGS) entry which is preliminary data.</text>
</comment>
<reference evidence="2" key="1">
    <citation type="journal article" date="2015" name="Genome Announc.">
        <title>Draft Genome Sequence of Tolypothrix boutellei Strain VB521301.</title>
        <authorList>
            <person name="Chandrababunaidu M.M."/>
            <person name="Singh D."/>
            <person name="Sen D."/>
            <person name="Bhan S."/>
            <person name="Das S."/>
            <person name="Gupta A."/>
            <person name="Adhikary S.P."/>
            <person name="Tripathy S."/>
        </authorList>
    </citation>
    <scope>NUCLEOTIDE SEQUENCE</scope>
    <source>
        <strain evidence="2">VB521301</strain>
    </source>
</reference>
<organism evidence="2">
    <name type="scientific">Tolypothrix bouteillei VB521301</name>
    <dbReference type="NCBI Taxonomy" id="1479485"/>
    <lineage>
        <taxon>Bacteria</taxon>
        <taxon>Bacillati</taxon>
        <taxon>Cyanobacteriota</taxon>
        <taxon>Cyanophyceae</taxon>
        <taxon>Nostocales</taxon>
        <taxon>Tolypothrichaceae</taxon>
        <taxon>Tolypothrix</taxon>
    </lineage>
</organism>
<accession>A0A0C1R6T7</accession>
<evidence type="ECO:0000313" key="1">
    <source>
        <dbReference type="EMBL" id="KAF3887664.1"/>
    </source>
</evidence>
<dbReference type="EMBL" id="JHEG02000019">
    <property type="protein sequence ID" value="KIE13339.1"/>
    <property type="molecule type" value="Genomic_DNA"/>
</dbReference>
<protein>
    <submittedName>
        <fullName evidence="2">Uncharacterized protein</fullName>
    </submittedName>
</protein>
<dbReference type="AlphaFoldDB" id="A0A0C1R6T7"/>
<evidence type="ECO:0000313" key="2">
    <source>
        <dbReference type="EMBL" id="KIE13339.1"/>
    </source>
</evidence>
<proteinExistence type="predicted"/>
<reference evidence="1" key="2">
    <citation type="submission" date="2019-11" db="EMBL/GenBank/DDBJ databases">
        <title>Improved Assembly of Tolypothrix boutellei genome.</title>
        <authorList>
            <person name="Sarangi A.N."/>
            <person name="Mukherjee M."/>
            <person name="Ghosh S."/>
            <person name="Singh D."/>
            <person name="Das A."/>
            <person name="Kant S."/>
            <person name="Prusty A."/>
            <person name="Tripathy S."/>
        </authorList>
    </citation>
    <scope>NUCLEOTIDE SEQUENCE</scope>
    <source>
        <strain evidence="1">VB521301</strain>
    </source>
</reference>
<name>A0A0C1R6T7_9CYAN</name>
<dbReference type="Proteomes" id="UP000029738">
    <property type="component" value="Unassembled WGS sequence"/>
</dbReference>
<gene>
    <name evidence="2" type="ORF">DA73_0208295</name>
    <name evidence="1" type="ORF">DA73_0400020860</name>
</gene>
<dbReference type="EMBL" id="JHEG04000001">
    <property type="protein sequence ID" value="KAF3887664.1"/>
    <property type="molecule type" value="Genomic_DNA"/>
</dbReference>
<evidence type="ECO:0000313" key="3">
    <source>
        <dbReference type="Proteomes" id="UP000029738"/>
    </source>
</evidence>